<reference evidence="9 10" key="1">
    <citation type="journal article" date="2011" name="Proc. Natl. Acad. Sci. U.S.A.">
        <title>Genome and transcriptome analyses of the mountain pine beetle-fungal symbiont Grosmannia clavigera, a lodgepole pine pathogen.</title>
        <authorList>
            <person name="DiGuistini S."/>
            <person name="Wang Y."/>
            <person name="Liao N.Y."/>
            <person name="Taylor G."/>
            <person name="Tanguay P."/>
            <person name="Feau N."/>
            <person name="Henrissat B."/>
            <person name="Chan S.K."/>
            <person name="Hesse-Orce U."/>
            <person name="Alamouti S.M."/>
            <person name="Tsui C.K.M."/>
            <person name="Docking R.T."/>
            <person name="Levasseur A."/>
            <person name="Haridas S."/>
            <person name="Robertson G."/>
            <person name="Birol I."/>
            <person name="Holt R.A."/>
            <person name="Marra M.A."/>
            <person name="Hamelin R.C."/>
            <person name="Hirst M."/>
            <person name="Jones S.J.M."/>
            <person name="Bohlmann J."/>
            <person name="Breuil C."/>
        </authorList>
    </citation>
    <scope>NUCLEOTIDE SEQUENCE [LARGE SCALE GENOMIC DNA]</scope>
    <source>
        <strain evidence="10">kw1407 / UAMH 11150</strain>
    </source>
</reference>
<dbReference type="PANTHER" id="PTHR30574">
    <property type="entry name" value="INNER MEMBRANE PROTEIN YEDE"/>
    <property type="match status" value="1"/>
</dbReference>
<proteinExistence type="predicted"/>
<keyword evidence="4" id="KW-0997">Cell inner membrane</keyword>
<dbReference type="AlphaFoldDB" id="F0XFM2"/>
<evidence type="ECO:0000256" key="8">
    <source>
        <dbReference type="SAM" id="Phobius"/>
    </source>
</evidence>
<evidence type="ECO:0000256" key="2">
    <source>
        <dbReference type="ARBA" id="ARBA00022448"/>
    </source>
</evidence>
<dbReference type="RefSeq" id="XP_014174015.1">
    <property type="nucleotide sequence ID" value="XM_014318540.1"/>
</dbReference>
<sequence length="347" mass="34775">MAATIITGAAFGAALTASGVDQPAVILGQLKWENYHMLQAFLTATAASALVNSAANTVGHASLKPRQYATRGWFAPFDGNIVGGLILGVGMALSGSCPGTVLSQSALNIRSGYFALAGGFVGGAVWAVILRPRLARKLKERVERKKKTATAAGTASVSEEGLPISVPALLGVSTGVTLAVYEALLATVVGGTAVVYGPGSYATLSPVVGGLLIGLAQLISVAVRKTTLGVSAVYEDFGDWLKWATSGDSTKKPAVNSFLFALGIAAGSRTTVTLFPALVAHNATSSASLSISPSAAVMGGFAMALGSRIAGGCTSGHGISGMSLMSLPSFITIGSAFLGGGIAALLL</sequence>
<evidence type="ECO:0000256" key="4">
    <source>
        <dbReference type="ARBA" id="ARBA00022519"/>
    </source>
</evidence>
<evidence type="ECO:0000256" key="7">
    <source>
        <dbReference type="ARBA" id="ARBA00023136"/>
    </source>
</evidence>
<dbReference type="EMBL" id="GL629765">
    <property type="protein sequence ID" value="EFX04533.1"/>
    <property type="molecule type" value="Genomic_DNA"/>
</dbReference>
<keyword evidence="2" id="KW-0813">Transport</keyword>
<keyword evidence="7 8" id="KW-0472">Membrane</keyword>
<accession>F0XFM2</accession>
<dbReference type="InParanoid" id="F0XFM2"/>
<dbReference type="Pfam" id="PF04143">
    <property type="entry name" value="Sulf_transp"/>
    <property type="match status" value="1"/>
</dbReference>
<name>F0XFM2_GROCL</name>
<evidence type="ECO:0000256" key="5">
    <source>
        <dbReference type="ARBA" id="ARBA00022692"/>
    </source>
</evidence>
<feature type="transmembrane region" description="Helical" evidence="8">
    <location>
        <begin position="258"/>
        <end position="279"/>
    </location>
</feature>
<protein>
    <submittedName>
        <fullName evidence="9">Duf395 domain containing protein</fullName>
    </submittedName>
</protein>
<evidence type="ECO:0000313" key="9">
    <source>
        <dbReference type="EMBL" id="EFX04533.1"/>
    </source>
</evidence>
<dbReference type="GeneID" id="25974342"/>
<feature type="transmembrane region" description="Helical" evidence="8">
    <location>
        <begin position="113"/>
        <end position="130"/>
    </location>
</feature>
<dbReference type="OrthoDB" id="10254418at2759"/>
<dbReference type="Proteomes" id="UP000007796">
    <property type="component" value="Unassembled WGS sequence"/>
</dbReference>
<keyword evidence="5 8" id="KW-0812">Transmembrane</keyword>
<feature type="transmembrane region" description="Helical" evidence="8">
    <location>
        <begin position="291"/>
        <end position="311"/>
    </location>
</feature>
<dbReference type="eggNOG" id="ENOG502RZM3">
    <property type="taxonomic scope" value="Eukaryota"/>
</dbReference>
<feature type="transmembrane region" description="Helical" evidence="8">
    <location>
        <begin position="35"/>
        <end position="52"/>
    </location>
</feature>
<evidence type="ECO:0000256" key="1">
    <source>
        <dbReference type="ARBA" id="ARBA00004429"/>
    </source>
</evidence>
<organism evidence="10">
    <name type="scientific">Grosmannia clavigera (strain kw1407 / UAMH 11150)</name>
    <name type="common">Blue stain fungus</name>
    <name type="synonym">Graphiocladiella clavigera</name>
    <dbReference type="NCBI Taxonomy" id="655863"/>
    <lineage>
        <taxon>Eukaryota</taxon>
        <taxon>Fungi</taxon>
        <taxon>Dikarya</taxon>
        <taxon>Ascomycota</taxon>
        <taxon>Pezizomycotina</taxon>
        <taxon>Sordariomycetes</taxon>
        <taxon>Sordariomycetidae</taxon>
        <taxon>Ophiostomatales</taxon>
        <taxon>Ophiostomataceae</taxon>
        <taxon>Leptographium</taxon>
    </lineage>
</organism>
<keyword evidence="6 8" id="KW-1133">Transmembrane helix</keyword>
<evidence type="ECO:0000256" key="3">
    <source>
        <dbReference type="ARBA" id="ARBA00022475"/>
    </source>
</evidence>
<dbReference type="STRING" id="655863.F0XFM2"/>
<evidence type="ECO:0000313" key="10">
    <source>
        <dbReference type="Proteomes" id="UP000007796"/>
    </source>
</evidence>
<keyword evidence="3" id="KW-1003">Cell membrane</keyword>
<evidence type="ECO:0000256" key="6">
    <source>
        <dbReference type="ARBA" id="ARBA00022989"/>
    </source>
</evidence>
<dbReference type="GO" id="GO:0005886">
    <property type="term" value="C:plasma membrane"/>
    <property type="evidence" value="ECO:0007669"/>
    <property type="project" value="UniProtKB-SubCell"/>
</dbReference>
<dbReference type="PANTHER" id="PTHR30574:SF1">
    <property type="entry name" value="SULPHUR TRANSPORT DOMAIN-CONTAINING PROTEIN"/>
    <property type="match status" value="1"/>
</dbReference>
<keyword evidence="10" id="KW-1185">Reference proteome</keyword>
<dbReference type="InterPro" id="IPR007272">
    <property type="entry name" value="Sulf_transp_TsuA/YedE"/>
</dbReference>
<feature type="transmembrane region" description="Helical" evidence="8">
    <location>
        <begin position="323"/>
        <end position="346"/>
    </location>
</feature>
<gene>
    <name evidence="9" type="ORF">CMQ_1461</name>
</gene>
<comment type="subcellular location">
    <subcellularLocation>
        <location evidence="1">Cell inner membrane</location>
        <topology evidence="1">Multi-pass membrane protein</topology>
    </subcellularLocation>
</comment>
<dbReference type="HOGENOM" id="CLU_053006_0_0_1"/>
<feature type="transmembrane region" description="Helical" evidence="8">
    <location>
        <begin position="73"/>
        <end position="93"/>
    </location>
</feature>